<evidence type="ECO:0000313" key="3">
    <source>
        <dbReference type="Proteomes" id="UP001240150"/>
    </source>
</evidence>
<dbReference type="Proteomes" id="UP001240150">
    <property type="component" value="Chromosome"/>
</dbReference>
<name>A0ABY8WPZ5_9ACTN</name>
<keyword evidence="1" id="KW-0812">Transmembrane</keyword>
<dbReference type="EMBL" id="CP126980">
    <property type="protein sequence ID" value="WIM99939.1"/>
    <property type="molecule type" value="Genomic_DNA"/>
</dbReference>
<evidence type="ECO:0000256" key="1">
    <source>
        <dbReference type="SAM" id="Phobius"/>
    </source>
</evidence>
<feature type="transmembrane region" description="Helical" evidence="1">
    <location>
        <begin position="31"/>
        <end position="56"/>
    </location>
</feature>
<accession>A0ABY8WPZ5</accession>
<protein>
    <submittedName>
        <fullName evidence="2">Uncharacterized protein</fullName>
    </submittedName>
</protein>
<keyword evidence="1" id="KW-1133">Transmembrane helix</keyword>
<dbReference type="RefSeq" id="WP_284921386.1">
    <property type="nucleotide sequence ID" value="NZ_CP126980.1"/>
</dbReference>
<keyword evidence="3" id="KW-1185">Reference proteome</keyword>
<organism evidence="2 3">
    <name type="scientific">Actinoplanes oblitus</name>
    <dbReference type="NCBI Taxonomy" id="3040509"/>
    <lineage>
        <taxon>Bacteria</taxon>
        <taxon>Bacillati</taxon>
        <taxon>Actinomycetota</taxon>
        <taxon>Actinomycetes</taxon>
        <taxon>Micromonosporales</taxon>
        <taxon>Micromonosporaceae</taxon>
        <taxon>Actinoplanes</taxon>
    </lineage>
</organism>
<reference evidence="2 3" key="1">
    <citation type="submission" date="2023-06" db="EMBL/GenBank/DDBJ databases">
        <authorList>
            <person name="Yushchuk O."/>
            <person name="Binda E."/>
            <person name="Ruckert-Reed C."/>
            <person name="Fedorenko V."/>
            <person name="Kalinowski J."/>
            <person name="Marinelli F."/>
        </authorList>
    </citation>
    <scope>NUCLEOTIDE SEQUENCE [LARGE SCALE GENOMIC DNA]</scope>
    <source>
        <strain evidence="2 3">NRRL 3884</strain>
    </source>
</reference>
<gene>
    <name evidence="2" type="ORF">ACTOB_003609</name>
</gene>
<sequence length="62" mass="6235">MRAPSASPVPDTSVRNALAASRLGPWAIGNAIASSVAPLTVVTLVVPLTVAATGLVNFPLVR</sequence>
<evidence type="ECO:0000313" key="2">
    <source>
        <dbReference type="EMBL" id="WIM99939.1"/>
    </source>
</evidence>
<proteinExistence type="predicted"/>
<keyword evidence="1" id="KW-0472">Membrane</keyword>